<protein>
    <recommendedName>
        <fullName evidence="11">RING-CH-type domain-containing protein</fullName>
    </recommendedName>
</protein>
<keyword evidence="9 10" id="KW-0472">Membrane</keyword>
<evidence type="ECO:0000259" key="11">
    <source>
        <dbReference type="PROSITE" id="PS51292"/>
    </source>
</evidence>
<dbReference type="EMBL" id="JALJOS010000017">
    <property type="protein sequence ID" value="KAK9827922.1"/>
    <property type="molecule type" value="Genomic_DNA"/>
</dbReference>
<dbReference type="SUPFAM" id="SSF57850">
    <property type="entry name" value="RING/U-box"/>
    <property type="match status" value="1"/>
</dbReference>
<evidence type="ECO:0000313" key="13">
    <source>
        <dbReference type="Proteomes" id="UP001438707"/>
    </source>
</evidence>
<feature type="transmembrane region" description="Helical" evidence="10">
    <location>
        <begin position="106"/>
        <end position="133"/>
    </location>
</feature>
<keyword evidence="6" id="KW-0833">Ubl conjugation pathway</keyword>
<dbReference type="SUPFAM" id="SSF143456">
    <property type="entry name" value="VC0467-like"/>
    <property type="match status" value="1"/>
</dbReference>
<dbReference type="AlphaFoldDB" id="A0AAW1R2G5"/>
<dbReference type="Proteomes" id="UP001438707">
    <property type="component" value="Unassembled WGS sequence"/>
</dbReference>
<dbReference type="PANTHER" id="PTHR46065">
    <property type="entry name" value="E3 UBIQUITIN-PROTEIN LIGASE MARCH 2/3 FAMILY MEMBER"/>
    <property type="match status" value="1"/>
</dbReference>
<evidence type="ECO:0000256" key="1">
    <source>
        <dbReference type="ARBA" id="ARBA00004141"/>
    </source>
</evidence>
<reference evidence="12 13" key="1">
    <citation type="journal article" date="2024" name="Nat. Commun.">
        <title>Phylogenomics reveals the evolutionary origins of lichenization in chlorophyte algae.</title>
        <authorList>
            <person name="Puginier C."/>
            <person name="Libourel C."/>
            <person name="Otte J."/>
            <person name="Skaloud P."/>
            <person name="Haon M."/>
            <person name="Grisel S."/>
            <person name="Petersen M."/>
            <person name="Berrin J.G."/>
            <person name="Delaux P.M."/>
            <person name="Dal Grande F."/>
            <person name="Keller J."/>
        </authorList>
    </citation>
    <scope>NUCLEOTIDE SEQUENCE [LARGE SCALE GENOMIC DNA]</scope>
    <source>
        <strain evidence="12 13">SAG 2145</strain>
    </source>
</reference>
<evidence type="ECO:0000256" key="3">
    <source>
        <dbReference type="ARBA" id="ARBA00022692"/>
    </source>
</evidence>
<dbReference type="Pfam" id="PF12906">
    <property type="entry name" value="RINGv"/>
    <property type="match status" value="1"/>
</dbReference>
<proteinExistence type="predicted"/>
<evidence type="ECO:0000313" key="12">
    <source>
        <dbReference type="EMBL" id="KAK9827922.1"/>
    </source>
</evidence>
<comment type="caution">
    <text evidence="12">The sequence shown here is derived from an EMBL/GenBank/DDBJ whole genome shotgun (WGS) entry which is preliminary data.</text>
</comment>
<evidence type="ECO:0000256" key="4">
    <source>
        <dbReference type="ARBA" id="ARBA00022723"/>
    </source>
</evidence>
<dbReference type="Pfam" id="PF02622">
    <property type="entry name" value="DUF179"/>
    <property type="match status" value="1"/>
</dbReference>
<dbReference type="SMART" id="SM00744">
    <property type="entry name" value="RINGv"/>
    <property type="match status" value="1"/>
</dbReference>
<dbReference type="GO" id="GO:0016020">
    <property type="term" value="C:membrane"/>
    <property type="evidence" value="ECO:0007669"/>
    <property type="project" value="UniProtKB-SubCell"/>
</dbReference>
<name>A0AAW1R2G5_9CHLO</name>
<accession>A0AAW1R2G5</accession>
<keyword evidence="5" id="KW-0863">Zinc-finger</keyword>
<keyword evidence="13" id="KW-1185">Reference proteome</keyword>
<evidence type="ECO:0000256" key="7">
    <source>
        <dbReference type="ARBA" id="ARBA00022833"/>
    </source>
</evidence>
<dbReference type="InterPro" id="IPR013083">
    <property type="entry name" value="Znf_RING/FYVE/PHD"/>
</dbReference>
<gene>
    <name evidence="12" type="ORF">WJX74_009397</name>
</gene>
<evidence type="ECO:0000256" key="10">
    <source>
        <dbReference type="SAM" id="Phobius"/>
    </source>
</evidence>
<evidence type="ECO:0000256" key="2">
    <source>
        <dbReference type="ARBA" id="ARBA00022679"/>
    </source>
</evidence>
<keyword evidence="8 10" id="KW-1133">Transmembrane helix</keyword>
<evidence type="ECO:0000256" key="6">
    <source>
        <dbReference type="ARBA" id="ARBA00022786"/>
    </source>
</evidence>
<dbReference type="InterPro" id="IPR003774">
    <property type="entry name" value="AlgH-like"/>
</dbReference>
<dbReference type="GO" id="GO:0016740">
    <property type="term" value="F:transferase activity"/>
    <property type="evidence" value="ECO:0007669"/>
    <property type="project" value="UniProtKB-KW"/>
</dbReference>
<keyword evidence="4" id="KW-0479">Metal-binding</keyword>
<dbReference type="Gene3D" id="3.30.40.10">
    <property type="entry name" value="Zinc/RING finger domain, C3HC4 (zinc finger)"/>
    <property type="match status" value="1"/>
</dbReference>
<feature type="domain" description="RING-CH-type" evidence="11">
    <location>
        <begin position="4"/>
        <end position="81"/>
    </location>
</feature>
<keyword evidence="3 10" id="KW-0812">Transmembrane</keyword>
<dbReference type="PROSITE" id="PS51292">
    <property type="entry name" value="ZF_RING_CH"/>
    <property type="match status" value="1"/>
</dbReference>
<dbReference type="CDD" id="cd16495">
    <property type="entry name" value="RING_CH-C4HC3_MARCH"/>
    <property type="match status" value="1"/>
</dbReference>
<dbReference type="PANTHER" id="PTHR46065:SF3">
    <property type="entry name" value="FI20425P1"/>
    <property type="match status" value="1"/>
</dbReference>
<evidence type="ECO:0000256" key="9">
    <source>
        <dbReference type="ARBA" id="ARBA00023136"/>
    </source>
</evidence>
<dbReference type="InterPro" id="IPR011016">
    <property type="entry name" value="Znf_RING-CH"/>
</dbReference>
<organism evidence="12 13">
    <name type="scientific">Apatococcus lobatus</name>
    <dbReference type="NCBI Taxonomy" id="904363"/>
    <lineage>
        <taxon>Eukaryota</taxon>
        <taxon>Viridiplantae</taxon>
        <taxon>Chlorophyta</taxon>
        <taxon>core chlorophytes</taxon>
        <taxon>Trebouxiophyceae</taxon>
        <taxon>Chlorellales</taxon>
        <taxon>Chlorellaceae</taxon>
        <taxon>Apatococcus</taxon>
    </lineage>
</organism>
<evidence type="ECO:0000256" key="5">
    <source>
        <dbReference type="ARBA" id="ARBA00022771"/>
    </source>
</evidence>
<evidence type="ECO:0000256" key="8">
    <source>
        <dbReference type="ARBA" id="ARBA00022989"/>
    </source>
</evidence>
<dbReference type="Gene3D" id="3.40.1740.10">
    <property type="entry name" value="VC0467-like"/>
    <property type="match status" value="1"/>
</dbReference>
<feature type="transmembrane region" description="Helical" evidence="10">
    <location>
        <begin position="139"/>
        <end position="156"/>
    </location>
</feature>
<keyword evidence="7" id="KW-0862">Zinc</keyword>
<comment type="subcellular location">
    <subcellularLocation>
        <location evidence="1">Membrane</location>
        <topology evidence="1">Multi-pass membrane protein</topology>
    </subcellularLocation>
</comment>
<keyword evidence="2" id="KW-0808">Transferase</keyword>
<dbReference type="GO" id="GO:0008270">
    <property type="term" value="F:zinc ion binding"/>
    <property type="evidence" value="ECO:0007669"/>
    <property type="project" value="UniProtKB-KW"/>
</dbReference>
<sequence>MVSFDHPADATCRICFEEADNASELIAPCGCSGSQKFVHLRCLRLWQENVLASAPLQLRHLPGSDTRARTCNVCRRPYTFPPPPPSWGQMCTRLGTMISRRPMGPVGLLFAMWVAAPGTWFPWLMLCLLVFIMLCGHRLIAAALMTVIVTFFLLHLQGLRIAVHPLQTGWGLSYGIVFLRHGAPIPGLGPGTLIRAADGLESQVFSEAVILLLAHSAGGATGVMLGNPADAVAQASVAHSSADSGLSITVFHGGPVGGPAENRWSFVEILIHTVDGVAGSQLLLPVSDLDKHPAVFIGGSKTAILETVKNRNNIRNEEKLARAQRRSGSNLDASAAEHFLHVYRGYAQWTRGQLEGELRAGVWQYGTASASDLHRSSYELWHRLGQRLEYFAQS</sequence>